<evidence type="ECO:0000256" key="7">
    <source>
        <dbReference type="RuleBase" id="RU363053"/>
    </source>
</evidence>
<organism evidence="8 9">
    <name type="scientific">Magnusiomyces paraingens</name>
    <dbReference type="NCBI Taxonomy" id="2606893"/>
    <lineage>
        <taxon>Eukaryota</taxon>
        <taxon>Fungi</taxon>
        <taxon>Dikarya</taxon>
        <taxon>Ascomycota</taxon>
        <taxon>Saccharomycotina</taxon>
        <taxon>Dipodascomycetes</taxon>
        <taxon>Dipodascales</taxon>
        <taxon>Dipodascaceae</taxon>
        <taxon>Magnusiomyces</taxon>
    </lineage>
</organism>
<evidence type="ECO:0000256" key="1">
    <source>
        <dbReference type="ARBA" id="ARBA00004141"/>
    </source>
</evidence>
<keyword evidence="5" id="KW-0472">Membrane</keyword>
<comment type="subcellular location">
    <subcellularLocation>
        <location evidence="1">Membrane</location>
        <topology evidence="1">Multi-pass membrane protein</topology>
    </subcellularLocation>
</comment>
<dbReference type="GO" id="GO:0005739">
    <property type="term" value="C:mitochondrion"/>
    <property type="evidence" value="ECO:0007669"/>
    <property type="project" value="TreeGrafter"/>
</dbReference>
<dbReference type="AlphaFoldDB" id="A0A5E8BLU4"/>
<name>A0A5E8BLU4_9ASCO</name>
<dbReference type="RefSeq" id="XP_031853436.1">
    <property type="nucleotide sequence ID" value="XM_031997545.1"/>
</dbReference>
<evidence type="ECO:0000313" key="9">
    <source>
        <dbReference type="Proteomes" id="UP000398389"/>
    </source>
</evidence>
<keyword evidence="3" id="KW-0812">Transmembrane</keyword>
<comment type="similarity">
    <text evidence="2 7">Belongs to the peroxisomal membrane protein PXMP2/4 family.</text>
</comment>
<evidence type="ECO:0000256" key="3">
    <source>
        <dbReference type="ARBA" id="ARBA00022692"/>
    </source>
</evidence>
<sequence>MVKILFGTGDLVAQAITNSHKEQPPLAEEDGSIISSGKTGLNIDWVRTAKSVIYGSCIFGPVGTYYYPAIDRIPFPKILQSLGLVSSTKPLTSKGAQFATQVVPKVLFDQLLFSPCAIAVYYIVMGVFDGMRSWTDIVNERLIPNWANTFETNLVVWPTVQFLNFGFIPTNYRLVMVNVVSVGWNAFISFRNNNSKELMVQKD</sequence>
<proteinExistence type="inferred from homology"/>
<dbReference type="PANTHER" id="PTHR11266:SF17">
    <property type="entry name" value="PROTEIN MPV17"/>
    <property type="match status" value="1"/>
</dbReference>
<dbReference type="Proteomes" id="UP000398389">
    <property type="component" value="Unassembled WGS sequence"/>
</dbReference>
<evidence type="ECO:0000256" key="2">
    <source>
        <dbReference type="ARBA" id="ARBA00006824"/>
    </source>
</evidence>
<gene>
    <name evidence="8" type="ORF">SAPINGB_P002827</name>
</gene>
<dbReference type="GO" id="GO:0016020">
    <property type="term" value="C:membrane"/>
    <property type="evidence" value="ECO:0007669"/>
    <property type="project" value="UniProtKB-SubCell"/>
</dbReference>
<evidence type="ECO:0000256" key="4">
    <source>
        <dbReference type="ARBA" id="ARBA00022989"/>
    </source>
</evidence>
<keyword evidence="4" id="KW-1133">Transmembrane helix</keyword>
<dbReference type="EMBL" id="CABVLU010000002">
    <property type="protein sequence ID" value="VVT50628.1"/>
    <property type="molecule type" value="Genomic_DNA"/>
</dbReference>
<keyword evidence="9" id="KW-1185">Reference proteome</keyword>
<evidence type="ECO:0000256" key="6">
    <source>
        <dbReference type="ARBA" id="ARBA00039302"/>
    </source>
</evidence>
<dbReference type="GeneID" id="43581645"/>
<dbReference type="OrthoDB" id="430207at2759"/>
<evidence type="ECO:0000256" key="5">
    <source>
        <dbReference type="ARBA" id="ARBA00023136"/>
    </source>
</evidence>
<dbReference type="InterPro" id="IPR007248">
    <property type="entry name" value="Mpv17_PMP22"/>
</dbReference>
<dbReference type="PANTHER" id="PTHR11266">
    <property type="entry name" value="PEROXISOMAL MEMBRANE PROTEIN 2, PXMP2 MPV17"/>
    <property type="match status" value="1"/>
</dbReference>
<accession>A0A5E8BLU4</accession>
<reference evidence="8 9" key="1">
    <citation type="submission" date="2019-09" db="EMBL/GenBank/DDBJ databases">
        <authorList>
            <person name="Brejova B."/>
        </authorList>
    </citation>
    <scope>NUCLEOTIDE SEQUENCE [LARGE SCALE GENOMIC DNA]</scope>
</reference>
<protein>
    <recommendedName>
        <fullName evidence="6">Protein SYM1</fullName>
    </recommendedName>
</protein>
<dbReference type="Pfam" id="PF04117">
    <property type="entry name" value="Mpv17_PMP22"/>
    <property type="match status" value="1"/>
</dbReference>
<evidence type="ECO:0000313" key="8">
    <source>
        <dbReference type="EMBL" id="VVT50628.1"/>
    </source>
</evidence>